<dbReference type="eggNOG" id="KOG2607">
    <property type="taxonomic scope" value="Eukaryota"/>
</dbReference>
<feature type="binding site" evidence="12">
    <location>
        <position position="158"/>
    </location>
    <ligand>
        <name>FAD</name>
        <dbReference type="ChEBI" id="CHEBI:57692"/>
    </ligand>
</feature>
<feature type="binding site" evidence="12">
    <location>
        <position position="123"/>
    </location>
    <ligand>
        <name>FAD</name>
        <dbReference type="ChEBI" id="CHEBI:57692"/>
    </ligand>
</feature>
<keyword evidence="8" id="KW-0756">Sterol biosynthesis</keyword>
<dbReference type="KEGG" id="aqu:100641670"/>
<dbReference type="AlphaFoldDB" id="A0A1X7VC46"/>
<dbReference type="GO" id="GO:0016126">
    <property type="term" value="P:sterol biosynthetic process"/>
    <property type="evidence" value="ECO:0007669"/>
    <property type="project" value="UniProtKB-KW"/>
</dbReference>
<dbReference type="InterPro" id="IPR001433">
    <property type="entry name" value="OxRdtase_FAD/NAD-bd"/>
</dbReference>
<feature type="domain" description="FAD-binding FR-type" evidence="14">
    <location>
        <begin position="70"/>
        <end position="182"/>
    </location>
</feature>
<feature type="binding site" evidence="12">
    <location>
        <position position="157"/>
    </location>
    <ligand>
        <name>FAD</name>
        <dbReference type="ChEBI" id="CHEBI:57692"/>
    </ligand>
</feature>
<keyword evidence="6" id="KW-0752">Steroid biosynthesis</keyword>
<dbReference type="Gene3D" id="3.40.50.80">
    <property type="entry name" value="Nucleotide-binding domain of ferredoxin-NADP reductase (FNR) module"/>
    <property type="match status" value="1"/>
</dbReference>
<dbReference type="OrthoDB" id="432685at2759"/>
<dbReference type="InterPro" id="IPR008333">
    <property type="entry name" value="Cbr1-like_FAD-bd_dom"/>
</dbReference>
<dbReference type="EnsemblMetazoa" id="XM_003384844.3">
    <property type="protein sequence ID" value="XP_003384892.2"/>
    <property type="gene ID" value="LOC100641670"/>
</dbReference>
<feature type="binding site" evidence="12">
    <location>
        <position position="122"/>
    </location>
    <ligand>
        <name>FAD</name>
        <dbReference type="ChEBI" id="CHEBI:57692"/>
    </ligand>
</feature>
<dbReference type="Gene3D" id="2.40.30.10">
    <property type="entry name" value="Translation factors"/>
    <property type="match status" value="1"/>
</dbReference>
<keyword evidence="4 12" id="KW-0285">Flavoprotein</keyword>
<keyword evidence="11" id="KW-0753">Steroid metabolism</keyword>
<dbReference type="FunFam" id="2.40.30.10:FF:000021">
    <property type="entry name" value="NADH-cytochrome b5 reductase"/>
    <property type="match status" value="1"/>
</dbReference>
<dbReference type="InterPro" id="IPR017938">
    <property type="entry name" value="Riboflavin_synthase-like_b-brl"/>
</dbReference>
<evidence type="ECO:0000256" key="11">
    <source>
        <dbReference type="ARBA" id="ARBA00023221"/>
    </source>
</evidence>
<comment type="cofactor">
    <cofactor evidence="1 12 13">
        <name>FAD</name>
        <dbReference type="ChEBI" id="CHEBI:57692"/>
    </cofactor>
</comment>
<keyword evidence="9 13" id="KW-0520">NAD</keyword>
<evidence type="ECO:0000259" key="14">
    <source>
        <dbReference type="PROSITE" id="PS51384"/>
    </source>
</evidence>
<dbReference type="InterPro" id="IPR001709">
    <property type="entry name" value="Flavoprot_Pyr_Nucl_cyt_Rdtase"/>
</dbReference>
<feature type="binding site" evidence="12">
    <location>
        <position position="139"/>
    </location>
    <ligand>
        <name>FAD</name>
        <dbReference type="ChEBI" id="CHEBI:57692"/>
    </ligand>
</feature>
<dbReference type="GO" id="GO:0071949">
    <property type="term" value="F:FAD binding"/>
    <property type="evidence" value="ECO:0007669"/>
    <property type="project" value="TreeGrafter"/>
</dbReference>
<evidence type="ECO:0000256" key="12">
    <source>
        <dbReference type="PIRSR" id="PIRSR601834-1"/>
    </source>
</evidence>
<reference evidence="16" key="1">
    <citation type="journal article" date="2010" name="Nature">
        <title>The Amphimedon queenslandica genome and the evolution of animal complexity.</title>
        <authorList>
            <person name="Srivastava M."/>
            <person name="Simakov O."/>
            <person name="Chapman J."/>
            <person name="Fahey B."/>
            <person name="Gauthier M.E."/>
            <person name="Mitros T."/>
            <person name="Richards G.S."/>
            <person name="Conaco C."/>
            <person name="Dacre M."/>
            <person name="Hellsten U."/>
            <person name="Larroux C."/>
            <person name="Putnam N.H."/>
            <person name="Stanke M."/>
            <person name="Adamska M."/>
            <person name="Darling A."/>
            <person name="Degnan S.M."/>
            <person name="Oakley T.H."/>
            <person name="Plachetzki D.C."/>
            <person name="Zhai Y."/>
            <person name="Adamski M."/>
            <person name="Calcino A."/>
            <person name="Cummins S.F."/>
            <person name="Goodstein D.M."/>
            <person name="Harris C."/>
            <person name="Jackson D.J."/>
            <person name="Leys S.P."/>
            <person name="Shu S."/>
            <person name="Woodcroft B.J."/>
            <person name="Vervoort M."/>
            <person name="Kosik K.S."/>
            <person name="Manning G."/>
            <person name="Degnan B.M."/>
            <person name="Rokhsar D.S."/>
        </authorList>
    </citation>
    <scope>NUCLEOTIDE SEQUENCE [LARGE SCALE GENOMIC DNA]</scope>
</reference>
<dbReference type="CDD" id="cd06183">
    <property type="entry name" value="cyt_b5_reduct_like"/>
    <property type="match status" value="1"/>
</dbReference>
<dbReference type="PRINTS" id="PR00406">
    <property type="entry name" value="CYTB5RDTASE"/>
</dbReference>
<sequence>MLPIGFGLLYLINSKGAIMEVPSTQILIIGGAIAVGLALIIYKTLSGSSSTRSGPPPEAPLKGPVALDSENKIPFKLISKQIITHDTRKFRFALQSDKHVLGLPIGNHMYLSARINGELVVRPYTPVTSNDELGHFDLIIKVYKAGVHPRFPDGGKMSQYLDSLEIGDTVDVRGPEGKVSYAGRGYFKVRKTNDFCYAKNVGLIAGGTGITPMLQIIKAILKDPEDKTKVSLLFANQTQDDILVRSELEWLAKQHKNFTLWYTLDKSPDGWPYSTGFINDEMISRHLPPPNKDTLILMCGPPPMIKFACLPNLEKLKYTEKMYIAF</sequence>
<dbReference type="FunCoup" id="A0A1X7VC46">
    <property type="interactions" value="89"/>
</dbReference>
<dbReference type="FunFam" id="3.40.50.80:FF:000005">
    <property type="entry name" value="NADH-cytochrome b5 reductase"/>
    <property type="match status" value="1"/>
</dbReference>
<dbReference type="InParanoid" id="A0A1X7VC46"/>
<gene>
    <name evidence="15" type="primary">100641670</name>
</gene>
<evidence type="ECO:0000256" key="13">
    <source>
        <dbReference type="RuleBase" id="RU361226"/>
    </source>
</evidence>
<comment type="catalytic activity">
    <reaction evidence="13">
        <text>2 Fe(III)-[cytochrome b5] + NADH = 2 Fe(II)-[cytochrome b5] + NAD(+) + H(+)</text>
        <dbReference type="Rhea" id="RHEA:46680"/>
        <dbReference type="Rhea" id="RHEA-COMP:10438"/>
        <dbReference type="Rhea" id="RHEA-COMP:10439"/>
        <dbReference type="ChEBI" id="CHEBI:15378"/>
        <dbReference type="ChEBI" id="CHEBI:29033"/>
        <dbReference type="ChEBI" id="CHEBI:29034"/>
        <dbReference type="ChEBI" id="CHEBI:57540"/>
        <dbReference type="ChEBI" id="CHEBI:57945"/>
        <dbReference type="EC" id="1.6.2.2"/>
    </reaction>
</comment>
<feature type="binding site" evidence="12">
    <location>
        <position position="141"/>
    </location>
    <ligand>
        <name>FAD</name>
        <dbReference type="ChEBI" id="CHEBI:57692"/>
    </ligand>
</feature>
<organism evidence="15">
    <name type="scientific">Amphimedon queenslandica</name>
    <name type="common">Sponge</name>
    <dbReference type="NCBI Taxonomy" id="400682"/>
    <lineage>
        <taxon>Eukaryota</taxon>
        <taxon>Metazoa</taxon>
        <taxon>Porifera</taxon>
        <taxon>Demospongiae</taxon>
        <taxon>Heteroscleromorpha</taxon>
        <taxon>Haplosclerida</taxon>
        <taxon>Niphatidae</taxon>
        <taxon>Amphimedon</taxon>
    </lineage>
</organism>
<evidence type="ECO:0000256" key="7">
    <source>
        <dbReference type="ARBA" id="ARBA00023002"/>
    </source>
</evidence>
<comment type="similarity">
    <text evidence="2 13">Belongs to the flavoprotein pyridine nucleotide cytochrome reductase family.</text>
</comment>
<dbReference type="SUPFAM" id="SSF63380">
    <property type="entry name" value="Riboflavin synthase domain-like"/>
    <property type="match status" value="1"/>
</dbReference>
<dbReference type="EnsemblMetazoa" id="Aqu2.1.37596_001">
    <property type="protein sequence ID" value="Aqu2.1.37596_001"/>
    <property type="gene ID" value="Aqu2.1.37596"/>
</dbReference>
<keyword evidence="5 12" id="KW-0274">FAD</keyword>
<dbReference type="PRINTS" id="PR00371">
    <property type="entry name" value="FPNCR"/>
</dbReference>
<accession>A0A1X7VC46</accession>
<evidence type="ECO:0000256" key="3">
    <source>
        <dbReference type="ARBA" id="ARBA00022516"/>
    </source>
</evidence>
<dbReference type="STRING" id="400682.A0A1X7VC46"/>
<proteinExistence type="inferred from homology"/>
<dbReference type="Proteomes" id="UP000007879">
    <property type="component" value="Unassembled WGS sequence"/>
</dbReference>
<keyword evidence="6" id="KW-0443">Lipid metabolism</keyword>
<dbReference type="SUPFAM" id="SSF52343">
    <property type="entry name" value="Ferredoxin reductase-like, C-terminal NADP-linked domain"/>
    <property type="match status" value="1"/>
</dbReference>
<keyword evidence="3" id="KW-0444">Lipid biosynthesis</keyword>
<name>A0A1X7VC46_AMPQE</name>
<dbReference type="InterPro" id="IPR001834">
    <property type="entry name" value="CBR-like"/>
</dbReference>
<dbReference type="Pfam" id="PF00175">
    <property type="entry name" value="NAD_binding_1"/>
    <property type="match status" value="1"/>
</dbReference>
<feature type="binding site" evidence="12">
    <location>
        <position position="156"/>
    </location>
    <ligand>
        <name>FAD</name>
        <dbReference type="ChEBI" id="CHEBI:57692"/>
    </ligand>
</feature>
<keyword evidence="7 13" id="KW-0560">Oxidoreductase</keyword>
<dbReference type="InterPro" id="IPR039261">
    <property type="entry name" value="FNR_nucleotide-bd"/>
</dbReference>
<dbReference type="GO" id="GO:0090524">
    <property type="term" value="F:cytochrome-b5 reductase activity, acting on NADH"/>
    <property type="evidence" value="ECO:0007669"/>
    <property type="project" value="UniProtKB-EC"/>
</dbReference>
<dbReference type="PANTHER" id="PTHR19370:SF185">
    <property type="entry name" value="NADH-CYTOCHROME B5 REDUCTASE"/>
    <property type="match status" value="1"/>
</dbReference>
<evidence type="ECO:0000256" key="4">
    <source>
        <dbReference type="ARBA" id="ARBA00022630"/>
    </source>
</evidence>
<feature type="binding site" evidence="12">
    <location>
        <position position="211"/>
    </location>
    <ligand>
        <name>FAD</name>
        <dbReference type="ChEBI" id="CHEBI:57692"/>
    </ligand>
</feature>
<feature type="binding site" evidence="12">
    <location>
        <position position="124"/>
    </location>
    <ligand>
        <name>FAD</name>
        <dbReference type="ChEBI" id="CHEBI:57692"/>
    </ligand>
</feature>
<keyword evidence="16" id="KW-1185">Reference proteome</keyword>
<keyword evidence="10" id="KW-1207">Sterol metabolism</keyword>
<dbReference type="eggNOG" id="KOG0534">
    <property type="taxonomic scope" value="Eukaryota"/>
</dbReference>
<dbReference type="PANTHER" id="PTHR19370">
    <property type="entry name" value="NADH-CYTOCHROME B5 REDUCTASE"/>
    <property type="match status" value="1"/>
</dbReference>
<evidence type="ECO:0000313" key="15">
    <source>
        <dbReference type="EnsemblMetazoa" id="Aqu2.1.37596_001"/>
    </source>
</evidence>
<evidence type="ECO:0000256" key="5">
    <source>
        <dbReference type="ARBA" id="ARBA00022827"/>
    </source>
</evidence>
<protein>
    <recommendedName>
        <fullName evidence="13">NADH-cytochrome b5 reductase</fullName>
        <ecNumber evidence="13">1.6.2.2</ecNumber>
    </recommendedName>
</protein>
<reference evidence="15" key="2">
    <citation type="submission" date="2017-05" db="UniProtKB">
        <authorList>
            <consortium name="EnsemblMetazoa"/>
        </authorList>
    </citation>
    <scope>IDENTIFICATION</scope>
</reference>
<evidence type="ECO:0000256" key="10">
    <source>
        <dbReference type="ARBA" id="ARBA00023166"/>
    </source>
</evidence>
<evidence type="ECO:0000256" key="9">
    <source>
        <dbReference type="ARBA" id="ARBA00023027"/>
    </source>
</evidence>
<evidence type="ECO:0000256" key="6">
    <source>
        <dbReference type="ARBA" id="ARBA00022955"/>
    </source>
</evidence>
<dbReference type="EC" id="1.6.2.2" evidence="13"/>
<dbReference type="Pfam" id="PF00970">
    <property type="entry name" value="FAD_binding_6"/>
    <property type="match status" value="1"/>
</dbReference>
<evidence type="ECO:0000256" key="1">
    <source>
        <dbReference type="ARBA" id="ARBA00001974"/>
    </source>
</evidence>
<evidence type="ECO:0000256" key="2">
    <source>
        <dbReference type="ARBA" id="ARBA00006105"/>
    </source>
</evidence>
<dbReference type="GO" id="GO:0005739">
    <property type="term" value="C:mitochondrion"/>
    <property type="evidence" value="ECO:0007669"/>
    <property type="project" value="TreeGrafter"/>
</dbReference>
<evidence type="ECO:0000313" key="16">
    <source>
        <dbReference type="Proteomes" id="UP000007879"/>
    </source>
</evidence>
<dbReference type="InterPro" id="IPR017927">
    <property type="entry name" value="FAD-bd_FR_type"/>
</dbReference>
<evidence type="ECO:0000256" key="8">
    <source>
        <dbReference type="ARBA" id="ARBA00023011"/>
    </source>
</evidence>
<dbReference type="PROSITE" id="PS51384">
    <property type="entry name" value="FAD_FR"/>
    <property type="match status" value="1"/>
</dbReference>